<dbReference type="GO" id="GO:0005794">
    <property type="term" value="C:Golgi apparatus"/>
    <property type="evidence" value="ECO:0007669"/>
    <property type="project" value="TreeGrafter"/>
</dbReference>
<organism evidence="1 3">
    <name type="scientific">Rotaria sordida</name>
    <dbReference type="NCBI Taxonomy" id="392033"/>
    <lineage>
        <taxon>Eukaryota</taxon>
        <taxon>Metazoa</taxon>
        <taxon>Spiralia</taxon>
        <taxon>Gnathifera</taxon>
        <taxon>Rotifera</taxon>
        <taxon>Eurotatoria</taxon>
        <taxon>Bdelloidea</taxon>
        <taxon>Philodinida</taxon>
        <taxon>Philodinidae</taxon>
        <taxon>Rotaria</taxon>
    </lineage>
</organism>
<dbReference type="PANTHER" id="PTHR17985">
    <property type="entry name" value="SER/THR-RICH PROTEIN T10 IN DGCR REGION"/>
    <property type="match status" value="1"/>
</dbReference>
<reference evidence="1" key="1">
    <citation type="submission" date="2021-02" db="EMBL/GenBank/DDBJ databases">
        <authorList>
            <person name="Nowell W R."/>
        </authorList>
    </citation>
    <scope>NUCLEOTIDE SEQUENCE</scope>
</reference>
<sequence length="311" mass="36054">MCILFCYVQRHDEKCDLGYELILLSNRDEDFQRPTIAAHVWPQTNFVLGGRDQMASCEGGTWLCLHTKQGKIGVLTNISSAVMRQRNPTALRRGFIVPNYVNNSEMDLDTYMELLQSNKSNYIPFSFLGFERDPKFNEWRVQYIDNVPPLSPPMTIQSSLFGLSNHPFGEQHEFEKTRYGCQLLKTILADLSDNHTRPIIDEKELIRRMFDLLSDNTIFWNDVNMTNAYPQYTSDRRNQNSSIHVREPNKEKPVYGTRTSTVILVRRNQSGLFIEKTLTDPPGNPNGWSEQIFEFQLDNINEEPVLKSFLS</sequence>
<accession>A0A814ZVL2</accession>
<evidence type="ECO:0000313" key="3">
    <source>
        <dbReference type="Proteomes" id="UP000663854"/>
    </source>
</evidence>
<evidence type="ECO:0000313" key="2">
    <source>
        <dbReference type="EMBL" id="CAF1529010.1"/>
    </source>
</evidence>
<gene>
    <name evidence="2" type="ORF">JXQ802_LOCUS42096</name>
    <name evidence="1" type="ORF">PYM288_LOCUS27200</name>
</gene>
<comment type="caution">
    <text evidence="1">The sequence shown here is derived from an EMBL/GenBank/DDBJ whole genome shotgun (WGS) entry which is preliminary data.</text>
</comment>
<dbReference type="InterPro" id="IPR008551">
    <property type="entry name" value="TANGO2"/>
</dbReference>
<protein>
    <recommendedName>
        <fullName evidence="5">Transport and Golgi organization protein 2</fullName>
    </recommendedName>
</protein>
<evidence type="ECO:0008006" key="5">
    <source>
        <dbReference type="Google" id="ProtNLM"/>
    </source>
</evidence>
<evidence type="ECO:0000313" key="4">
    <source>
        <dbReference type="Proteomes" id="UP000663870"/>
    </source>
</evidence>
<dbReference type="PANTHER" id="PTHR17985:SF8">
    <property type="entry name" value="TRANSPORT AND GOLGI ORGANIZATION PROTEIN 2 HOMOLOG"/>
    <property type="match status" value="1"/>
</dbReference>
<dbReference type="Pfam" id="PF05742">
    <property type="entry name" value="TANGO2"/>
    <property type="match status" value="1"/>
</dbReference>
<dbReference type="GO" id="GO:0009306">
    <property type="term" value="P:protein secretion"/>
    <property type="evidence" value="ECO:0007669"/>
    <property type="project" value="TreeGrafter"/>
</dbReference>
<proteinExistence type="predicted"/>
<dbReference type="GO" id="GO:0007030">
    <property type="term" value="P:Golgi organization"/>
    <property type="evidence" value="ECO:0007669"/>
    <property type="project" value="TreeGrafter"/>
</dbReference>
<dbReference type="EMBL" id="CAJNOL010002786">
    <property type="protein sequence ID" value="CAF1529010.1"/>
    <property type="molecule type" value="Genomic_DNA"/>
</dbReference>
<dbReference type="Proteomes" id="UP000663870">
    <property type="component" value="Unassembled WGS sequence"/>
</dbReference>
<evidence type="ECO:0000313" key="1">
    <source>
        <dbReference type="EMBL" id="CAF1247405.1"/>
    </source>
</evidence>
<keyword evidence="4" id="KW-1185">Reference proteome</keyword>
<dbReference type="EMBL" id="CAJNOH010001753">
    <property type="protein sequence ID" value="CAF1247405.1"/>
    <property type="molecule type" value="Genomic_DNA"/>
</dbReference>
<dbReference type="Proteomes" id="UP000663854">
    <property type="component" value="Unassembled WGS sequence"/>
</dbReference>
<dbReference type="AlphaFoldDB" id="A0A814ZVL2"/>
<name>A0A814ZVL2_9BILA</name>